<dbReference type="EMBL" id="AAPH01000007">
    <property type="protein sequence ID" value="EAS43949.1"/>
    <property type="molecule type" value="Genomic_DNA"/>
</dbReference>
<dbReference type="PANTHER" id="PTHR11730">
    <property type="entry name" value="AMMONIUM TRANSPORTER"/>
    <property type="match status" value="1"/>
</dbReference>
<reference evidence="10 11" key="1">
    <citation type="submission" date="2006-03" db="EMBL/GenBank/DDBJ databases">
        <authorList>
            <person name="Bartlett D.H."/>
            <person name="Valle G."/>
            <person name="Lauro F.M."/>
            <person name="Vezzi A."/>
            <person name="Simonato F."/>
            <person name="Eloe E."/>
            <person name="Vitulo N."/>
            <person name="Stratton T.K."/>
            <person name="D'angelo M."/>
            <person name="Ferriera S."/>
            <person name="Johnson J."/>
            <person name="Kravitz S."/>
            <person name="Beeson K."/>
            <person name="Sutton G."/>
            <person name="Rogers Y."/>
            <person name="Friedman R."/>
            <person name="Frazier M."/>
            <person name="Venter J.C."/>
        </authorList>
    </citation>
    <scope>NUCLEOTIDE SEQUENCE [LARGE SCALE GENOMIC DNA]</scope>
    <source>
        <strain evidence="10 11">3TCK</strain>
    </source>
</reference>
<gene>
    <name evidence="10" type="ORF">P3TCK_12211</name>
</gene>
<keyword evidence="3" id="KW-0813">Transport</keyword>
<feature type="transmembrane region" description="Helical" evidence="8">
    <location>
        <begin position="316"/>
        <end position="335"/>
    </location>
</feature>
<feature type="transmembrane region" description="Helical" evidence="8">
    <location>
        <begin position="262"/>
        <end position="280"/>
    </location>
</feature>
<evidence type="ECO:0000313" key="10">
    <source>
        <dbReference type="EMBL" id="EAS43949.1"/>
    </source>
</evidence>
<dbReference type="PROSITE" id="PS01219">
    <property type="entry name" value="AMMONIUM_TRANSP"/>
    <property type="match status" value="1"/>
</dbReference>
<dbReference type="InterPro" id="IPR029020">
    <property type="entry name" value="Ammonium/urea_transptr"/>
</dbReference>
<dbReference type="Gene3D" id="1.10.3430.10">
    <property type="entry name" value="Ammonium transporter AmtB like domains"/>
    <property type="match status" value="1"/>
</dbReference>
<accession>Q1Z695</accession>
<feature type="transmembrane region" description="Helical" evidence="8">
    <location>
        <begin position="233"/>
        <end position="255"/>
    </location>
</feature>
<evidence type="ECO:0000256" key="2">
    <source>
        <dbReference type="ARBA" id="ARBA00005887"/>
    </source>
</evidence>
<dbReference type="SUPFAM" id="SSF111352">
    <property type="entry name" value="Ammonium transporter"/>
    <property type="match status" value="1"/>
</dbReference>
<organism evidence="10 11">
    <name type="scientific">Photobacterium profundum 3TCK</name>
    <dbReference type="NCBI Taxonomy" id="314280"/>
    <lineage>
        <taxon>Bacteria</taxon>
        <taxon>Pseudomonadati</taxon>
        <taxon>Pseudomonadota</taxon>
        <taxon>Gammaproteobacteria</taxon>
        <taxon>Vibrionales</taxon>
        <taxon>Vibrionaceae</taxon>
        <taxon>Photobacterium</taxon>
    </lineage>
</organism>
<name>Q1Z695_9GAMM</name>
<dbReference type="PANTHER" id="PTHR11730:SF89">
    <property type="entry name" value="AMMONIUM TRANSPORTER SLL0108-RELATED"/>
    <property type="match status" value="1"/>
</dbReference>
<feature type="transmembrane region" description="Helical" evidence="8">
    <location>
        <begin position="164"/>
        <end position="185"/>
    </location>
</feature>
<feature type="transmembrane region" description="Helical" evidence="8">
    <location>
        <begin position="120"/>
        <end position="138"/>
    </location>
</feature>
<evidence type="ECO:0000313" key="11">
    <source>
        <dbReference type="Proteomes" id="UP000003789"/>
    </source>
</evidence>
<feature type="transmembrane region" description="Helical" evidence="8">
    <location>
        <begin position="286"/>
        <end position="304"/>
    </location>
</feature>
<comment type="similarity">
    <text evidence="2">Belongs to the ammonia transporter channel (TC 1.A.11.2) family.</text>
</comment>
<evidence type="ECO:0000256" key="8">
    <source>
        <dbReference type="SAM" id="Phobius"/>
    </source>
</evidence>
<feature type="domain" description="Ammonium transporter AmtB-like" evidence="9">
    <location>
        <begin position="19"/>
        <end position="395"/>
    </location>
</feature>
<feature type="transmembrane region" description="Helical" evidence="8">
    <location>
        <begin position="347"/>
        <end position="372"/>
    </location>
</feature>
<keyword evidence="5 8" id="KW-1133">Transmembrane helix</keyword>
<dbReference type="AlphaFoldDB" id="Q1Z695"/>
<evidence type="ECO:0000256" key="5">
    <source>
        <dbReference type="ARBA" id="ARBA00022989"/>
    </source>
</evidence>
<dbReference type="GO" id="GO:0008519">
    <property type="term" value="F:ammonium channel activity"/>
    <property type="evidence" value="ECO:0007669"/>
    <property type="project" value="InterPro"/>
</dbReference>
<proteinExistence type="inferred from homology"/>
<evidence type="ECO:0000256" key="4">
    <source>
        <dbReference type="ARBA" id="ARBA00022692"/>
    </source>
</evidence>
<keyword evidence="6 8" id="KW-0472">Membrane</keyword>
<dbReference type="GO" id="GO:0097272">
    <property type="term" value="P:ammonium homeostasis"/>
    <property type="evidence" value="ECO:0007669"/>
    <property type="project" value="TreeGrafter"/>
</dbReference>
<comment type="subcellular location">
    <subcellularLocation>
        <location evidence="1">Membrane</location>
        <topology evidence="1">Multi-pass membrane protein</topology>
    </subcellularLocation>
</comment>
<dbReference type="InterPro" id="IPR024041">
    <property type="entry name" value="NH4_transpt_AmtB-like_dom"/>
</dbReference>
<dbReference type="Proteomes" id="UP000003789">
    <property type="component" value="Unassembled WGS sequence"/>
</dbReference>
<dbReference type="HOGENOM" id="CLU_000445_33_1_6"/>
<keyword evidence="7" id="KW-0924">Ammonia transport</keyword>
<evidence type="ECO:0000256" key="6">
    <source>
        <dbReference type="ARBA" id="ARBA00023136"/>
    </source>
</evidence>
<dbReference type="InterPro" id="IPR018047">
    <property type="entry name" value="Ammonium_transpt_CS"/>
</dbReference>
<feature type="transmembrane region" description="Helical" evidence="8">
    <location>
        <begin position="18"/>
        <end position="39"/>
    </location>
</feature>
<sequence>MDNISHAVETLVQSSDTLFILLGAIMVLAMHAGFAFLEVGTVRQKNQVNALVKIIADFGFSAIAYFFIGYWVAYDVTFFSSAEQLSAINGYELVKFFFLMTFAAAIPAIISGGVAERARFYPMLVASFFIVAFVYPFFEGIMWNGNYGVQNWLTETFGFGFHDFAGSVVVHAVGGWIALIAVAMLGIRNGRYRGGRLIAFAPSNIPFLALGAWILTIGWFGFNVMSAQTMGSISGLVAVNTLMAMVGGILTSLFVGKNDPGFIHNGPLAGLVAVCAGSDLMHPIGALVTGAIAGALFVWLFTYIQNRLHLDDVLGVWPLHGVCGAWGGIAAGIFGSEAFGGLGGVSLASQVIGTLAGIAVAVIGAFIVYGIIKKTVGLRLTDEDEYKGADLAIHKIGSVSDD</sequence>
<evidence type="ECO:0000256" key="1">
    <source>
        <dbReference type="ARBA" id="ARBA00004141"/>
    </source>
</evidence>
<comment type="caution">
    <text evidence="10">The sequence shown here is derived from an EMBL/GenBank/DDBJ whole genome shotgun (WGS) entry which is preliminary data.</text>
</comment>
<evidence type="ECO:0000256" key="3">
    <source>
        <dbReference type="ARBA" id="ARBA00022448"/>
    </source>
</evidence>
<feature type="transmembrane region" description="Helical" evidence="8">
    <location>
        <begin position="93"/>
        <end position="113"/>
    </location>
</feature>
<evidence type="ECO:0000259" key="9">
    <source>
        <dbReference type="Pfam" id="PF00909"/>
    </source>
</evidence>
<protein>
    <submittedName>
        <fullName evidence="10">Putative ammonium permease</fullName>
    </submittedName>
</protein>
<feature type="transmembrane region" description="Helical" evidence="8">
    <location>
        <begin position="197"/>
        <end position="221"/>
    </location>
</feature>
<evidence type="ECO:0000256" key="7">
    <source>
        <dbReference type="ARBA" id="ARBA00023177"/>
    </source>
</evidence>
<dbReference type="OrthoDB" id="9814202at2"/>
<feature type="transmembrane region" description="Helical" evidence="8">
    <location>
        <begin position="51"/>
        <end position="73"/>
    </location>
</feature>
<keyword evidence="4 8" id="KW-0812">Transmembrane</keyword>
<dbReference type="Pfam" id="PF00909">
    <property type="entry name" value="Ammonium_transp"/>
    <property type="match status" value="1"/>
</dbReference>
<dbReference type="GO" id="GO:0016020">
    <property type="term" value="C:membrane"/>
    <property type="evidence" value="ECO:0007669"/>
    <property type="project" value="UniProtKB-SubCell"/>
</dbReference>